<protein>
    <submittedName>
        <fullName evidence="1">O-acetyl-ADP-ribose deacetylase (Regulator of RNase III), contains Macro domain</fullName>
    </submittedName>
</protein>
<dbReference type="AlphaFoldDB" id="A0A109IP22"/>
<keyword evidence="2" id="KW-1185">Reference proteome</keyword>
<dbReference type="Pfam" id="PF01661">
    <property type="entry name" value="Macro"/>
    <property type="match status" value="1"/>
</dbReference>
<name>A0A109IP22_9ACTN</name>
<evidence type="ECO:0000313" key="1">
    <source>
        <dbReference type="EMBL" id="SCG47366.1"/>
    </source>
</evidence>
<sequence length="169" mass="17098">MPAIEVVTGDITRENVDAIVNAANESLLGGGGVDGAIHRAAGPRLARAGGAIGPCAPGDAMPTPAFDLDPPVRHVIHTVGPVWEGGGHGEAEVLASCYRRSLEVADTLGARTVAFPAIATGVYGYPPGQAAVIAVATIRSTPTNVHRVRLVAFDEETRAHLAAALAAAG</sequence>
<proteinExistence type="predicted"/>
<reference evidence="2" key="1">
    <citation type="submission" date="2016-06" db="EMBL/GenBank/DDBJ databases">
        <authorList>
            <person name="Varghese N."/>
            <person name="Submissions Spin"/>
        </authorList>
    </citation>
    <scope>NUCLEOTIDE SEQUENCE [LARGE SCALE GENOMIC DNA]</scope>
    <source>
        <strain evidence="2">DSM 44983</strain>
    </source>
</reference>
<accession>A0A109IP22</accession>
<gene>
    <name evidence="1" type="ORF">GA0070623_1462</name>
</gene>
<dbReference type="EMBL" id="LT607752">
    <property type="protein sequence ID" value="SCG47366.1"/>
    <property type="molecule type" value="Genomic_DNA"/>
</dbReference>
<dbReference type="Proteomes" id="UP000198226">
    <property type="component" value="Chromosome I"/>
</dbReference>
<dbReference type="PROSITE" id="PS51154">
    <property type="entry name" value="MACRO"/>
    <property type="match status" value="1"/>
</dbReference>
<dbReference type="SMART" id="SM00506">
    <property type="entry name" value="A1pp"/>
    <property type="match status" value="1"/>
</dbReference>
<dbReference type="InterPro" id="IPR043472">
    <property type="entry name" value="Macro_dom-like"/>
</dbReference>
<dbReference type="Gene3D" id="3.40.220.10">
    <property type="entry name" value="Leucine Aminopeptidase, subunit E, domain 1"/>
    <property type="match status" value="1"/>
</dbReference>
<dbReference type="InterPro" id="IPR002589">
    <property type="entry name" value="Macro_dom"/>
</dbReference>
<dbReference type="SUPFAM" id="SSF52949">
    <property type="entry name" value="Macro domain-like"/>
    <property type="match status" value="1"/>
</dbReference>
<evidence type="ECO:0000313" key="2">
    <source>
        <dbReference type="Proteomes" id="UP000198226"/>
    </source>
</evidence>
<dbReference type="RefSeq" id="WP_067302460.1">
    <property type="nucleotide sequence ID" value="NZ_LRMV01000009.1"/>
</dbReference>
<dbReference type="NCBIfam" id="NF001664">
    <property type="entry name" value="PRK00431.1-6"/>
    <property type="match status" value="1"/>
</dbReference>
<dbReference type="OrthoDB" id="6194521at2"/>
<dbReference type="PANTHER" id="PTHR11106:SF27">
    <property type="entry name" value="MACRO DOMAIN-CONTAINING PROTEIN"/>
    <property type="match status" value="1"/>
</dbReference>
<dbReference type="CDD" id="cd02908">
    <property type="entry name" value="Macro_OAADPr_deacetylase"/>
    <property type="match status" value="1"/>
</dbReference>
<dbReference type="PANTHER" id="PTHR11106">
    <property type="entry name" value="GANGLIOSIDE INDUCED DIFFERENTIATION ASSOCIATED PROTEIN 2-RELATED"/>
    <property type="match status" value="1"/>
</dbReference>
<organism evidence="1 2">
    <name type="scientific">Micromonospora rifamycinica</name>
    <dbReference type="NCBI Taxonomy" id="291594"/>
    <lineage>
        <taxon>Bacteria</taxon>
        <taxon>Bacillati</taxon>
        <taxon>Actinomycetota</taxon>
        <taxon>Actinomycetes</taxon>
        <taxon>Micromonosporales</taxon>
        <taxon>Micromonosporaceae</taxon>
        <taxon>Micromonospora</taxon>
    </lineage>
</organism>